<feature type="chain" id="PRO_5042161295" description="Protein Diedel" evidence="1">
    <location>
        <begin position="28"/>
        <end position="114"/>
    </location>
</feature>
<dbReference type="Pfam" id="PF13164">
    <property type="entry name" value="Diedel"/>
    <property type="match status" value="1"/>
</dbReference>
<sequence length="114" mass="11965">SSPVRMRSIGILVLCACFLAYISQARGECCRTSLTMDYTVDGASCGDVGGHSGSRGCTITICADGRAQVGTFCGRGSCNIFGCACKNGCISGNWKESFLSVNSGRKIQVTGMKW</sequence>
<evidence type="ECO:0008006" key="4">
    <source>
        <dbReference type="Google" id="ProtNLM"/>
    </source>
</evidence>
<name>A0AAD4PH15_9MUSC</name>
<dbReference type="EMBL" id="JAJJHW010003409">
    <property type="protein sequence ID" value="KAH8359785.1"/>
    <property type="molecule type" value="Genomic_DNA"/>
</dbReference>
<dbReference type="AlphaFoldDB" id="A0AAD4PH15"/>
<dbReference type="InterPro" id="IPR025061">
    <property type="entry name" value="Diedel"/>
</dbReference>
<keyword evidence="1" id="KW-0732">Signal</keyword>
<comment type="caution">
    <text evidence="2">The sequence shown here is derived from an EMBL/GenBank/DDBJ whole genome shotgun (WGS) entry which is preliminary data.</text>
</comment>
<protein>
    <recommendedName>
        <fullName evidence="4">Protein Diedel</fullName>
    </recommendedName>
</protein>
<dbReference type="Gene3D" id="3.30.70.2800">
    <property type="match status" value="1"/>
</dbReference>
<feature type="non-terminal residue" evidence="2">
    <location>
        <position position="1"/>
    </location>
</feature>
<evidence type="ECO:0000313" key="3">
    <source>
        <dbReference type="Proteomes" id="UP001200034"/>
    </source>
</evidence>
<keyword evidence="3" id="KW-1185">Reference proteome</keyword>
<evidence type="ECO:0000256" key="1">
    <source>
        <dbReference type="SAM" id="SignalP"/>
    </source>
</evidence>
<accession>A0AAD4PH15</accession>
<gene>
    <name evidence="2" type="ORF">KR093_008868</name>
</gene>
<organism evidence="2 3">
    <name type="scientific">Drosophila rubida</name>
    <dbReference type="NCBI Taxonomy" id="30044"/>
    <lineage>
        <taxon>Eukaryota</taxon>
        <taxon>Metazoa</taxon>
        <taxon>Ecdysozoa</taxon>
        <taxon>Arthropoda</taxon>
        <taxon>Hexapoda</taxon>
        <taxon>Insecta</taxon>
        <taxon>Pterygota</taxon>
        <taxon>Neoptera</taxon>
        <taxon>Endopterygota</taxon>
        <taxon>Diptera</taxon>
        <taxon>Brachycera</taxon>
        <taxon>Muscomorpha</taxon>
        <taxon>Ephydroidea</taxon>
        <taxon>Drosophilidae</taxon>
        <taxon>Drosophila</taxon>
    </lineage>
</organism>
<feature type="non-terminal residue" evidence="2">
    <location>
        <position position="114"/>
    </location>
</feature>
<evidence type="ECO:0000313" key="2">
    <source>
        <dbReference type="EMBL" id="KAH8359785.1"/>
    </source>
</evidence>
<dbReference type="Proteomes" id="UP001200034">
    <property type="component" value="Unassembled WGS sequence"/>
</dbReference>
<reference evidence="2" key="1">
    <citation type="journal article" date="2021" name="Mol. Ecol. Resour.">
        <title>Phylogenomic analyses of the genus Drosophila reveals genomic signals of climate adaptation.</title>
        <authorList>
            <person name="Li F."/>
            <person name="Rane R.V."/>
            <person name="Luria V."/>
            <person name="Xiong Z."/>
            <person name="Chen J."/>
            <person name="Li Z."/>
            <person name="Catullo R.A."/>
            <person name="Griffin P.C."/>
            <person name="Schiffer M."/>
            <person name="Pearce S."/>
            <person name="Lee S.F."/>
            <person name="McElroy K."/>
            <person name="Stocker A."/>
            <person name="Shirriffs J."/>
            <person name="Cockerell F."/>
            <person name="Coppin C."/>
            <person name="Sgro C.M."/>
            <person name="Karger A."/>
            <person name="Cain J.W."/>
            <person name="Weber J.A."/>
            <person name="Santpere G."/>
            <person name="Kirschner M.W."/>
            <person name="Hoffmann A.A."/>
            <person name="Oakeshott J.G."/>
            <person name="Zhang G."/>
        </authorList>
    </citation>
    <scope>NUCLEOTIDE SEQUENCE</scope>
    <source>
        <strain evidence="2">BGI-SZ-2011g</strain>
    </source>
</reference>
<feature type="signal peptide" evidence="1">
    <location>
        <begin position="1"/>
        <end position="27"/>
    </location>
</feature>
<proteinExistence type="predicted"/>